<proteinExistence type="predicted"/>
<organism evidence="2 3">
    <name type="scientific">Pristionchus entomophagus</name>
    <dbReference type="NCBI Taxonomy" id="358040"/>
    <lineage>
        <taxon>Eukaryota</taxon>
        <taxon>Metazoa</taxon>
        <taxon>Ecdysozoa</taxon>
        <taxon>Nematoda</taxon>
        <taxon>Chromadorea</taxon>
        <taxon>Rhabditida</taxon>
        <taxon>Rhabditina</taxon>
        <taxon>Diplogasteromorpha</taxon>
        <taxon>Diplogasteroidea</taxon>
        <taxon>Neodiplogasteridae</taxon>
        <taxon>Pristionchus</taxon>
    </lineage>
</organism>
<feature type="chain" id="PRO_5043786658" evidence="1">
    <location>
        <begin position="18"/>
        <end position="168"/>
    </location>
</feature>
<dbReference type="EMBL" id="BTSX01000005">
    <property type="protein sequence ID" value="GMT01980.1"/>
    <property type="molecule type" value="Genomic_DNA"/>
</dbReference>
<dbReference type="AlphaFoldDB" id="A0AAV5U738"/>
<evidence type="ECO:0000313" key="3">
    <source>
        <dbReference type="Proteomes" id="UP001432027"/>
    </source>
</evidence>
<keyword evidence="1" id="KW-0732">Signal</keyword>
<sequence>ILFQVTSFLLFCSLLLAKNQPDQLKEDLDRSKYSLLNVDRFLEIYNLNKRDRVKETFYGVFCRFEDYNGCRSHVDDYLKHYNREAARQEIEAGMGLTSTLSLHAYKDNSDCKEPTTGLYRLCGWDHTCKDAVHKLCDHLFIDHSDGTEYVKEYIMLRDETHWIVDGKH</sequence>
<protein>
    <submittedName>
        <fullName evidence="2">Uncharacterized protein</fullName>
    </submittedName>
</protein>
<dbReference type="Proteomes" id="UP001432027">
    <property type="component" value="Unassembled WGS sequence"/>
</dbReference>
<feature type="signal peptide" evidence="1">
    <location>
        <begin position="1"/>
        <end position="17"/>
    </location>
</feature>
<comment type="caution">
    <text evidence="2">The sequence shown here is derived from an EMBL/GenBank/DDBJ whole genome shotgun (WGS) entry which is preliminary data.</text>
</comment>
<keyword evidence="3" id="KW-1185">Reference proteome</keyword>
<accession>A0AAV5U738</accession>
<evidence type="ECO:0000256" key="1">
    <source>
        <dbReference type="SAM" id="SignalP"/>
    </source>
</evidence>
<feature type="non-terminal residue" evidence="2">
    <location>
        <position position="1"/>
    </location>
</feature>
<gene>
    <name evidence="2" type="ORF">PENTCL1PPCAC_24154</name>
</gene>
<evidence type="ECO:0000313" key="2">
    <source>
        <dbReference type="EMBL" id="GMT01980.1"/>
    </source>
</evidence>
<name>A0AAV5U738_9BILA</name>
<reference evidence="2" key="1">
    <citation type="submission" date="2023-10" db="EMBL/GenBank/DDBJ databases">
        <title>Genome assembly of Pristionchus species.</title>
        <authorList>
            <person name="Yoshida K."/>
            <person name="Sommer R.J."/>
        </authorList>
    </citation>
    <scope>NUCLEOTIDE SEQUENCE</scope>
    <source>
        <strain evidence="2">RS0144</strain>
    </source>
</reference>